<evidence type="ECO:0000313" key="2">
    <source>
        <dbReference type="Proteomes" id="UP000265703"/>
    </source>
</evidence>
<comment type="caution">
    <text evidence="1">The sequence shown here is derived from an EMBL/GenBank/DDBJ whole genome shotgun (WGS) entry which is preliminary data.</text>
</comment>
<dbReference type="Proteomes" id="UP000265703">
    <property type="component" value="Unassembled WGS sequence"/>
</dbReference>
<dbReference type="AlphaFoldDB" id="A0A397TFB2"/>
<sequence>MLTEIIAEEENHMIVIPKDLTSDDIQQKYMKQRFRQVLKPVFVNINELPSSLISQDVNISSEKASNDFQEKLLNFY</sequence>
<reference evidence="1 2" key="1">
    <citation type="submission" date="2018-06" db="EMBL/GenBank/DDBJ databases">
        <title>Comparative genomics reveals the genomic features of Rhizophagus irregularis, R. cerebriforme, R. diaphanum and Gigaspora rosea, and their symbiotic lifestyle signature.</title>
        <authorList>
            <person name="Morin E."/>
            <person name="San Clemente H."/>
            <person name="Chen E.C.H."/>
            <person name="De La Providencia I."/>
            <person name="Hainaut M."/>
            <person name="Kuo A."/>
            <person name="Kohler A."/>
            <person name="Murat C."/>
            <person name="Tang N."/>
            <person name="Roy S."/>
            <person name="Loubradou J."/>
            <person name="Henrissat B."/>
            <person name="Grigoriev I.V."/>
            <person name="Corradi N."/>
            <person name="Roux C."/>
            <person name="Martin F.M."/>
        </authorList>
    </citation>
    <scope>NUCLEOTIDE SEQUENCE [LARGE SCALE GENOMIC DNA]</scope>
    <source>
        <strain evidence="1 2">DAOM 227022</strain>
    </source>
</reference>
<evidence type="ECO:0000313" key="1">
    <source>
        <dbReference type="EMBL" id="RIA96950.1"/>
    </source>
</evidence>
<name>A0A397TFB2_9GLOM</name>
<proteinExistence type="predicted"/>
<organism evidence="1 2">
    <name type="scientific">Glomus cerebriforme</name>
    <dbReference type="NCBI Taxonomy" id="658196"/>
    <lineage>
        <taxon>Eukaryota</taxon>
        <taxon>Fungi</taxon>
        <taxon>Fungi incertae sedis</taxon>
        <taxon>Mucoromycota</taxon>
        <taxon>Glomeromycotina</taxon>
        <taxon>Glomeromycetes</taxon>
        <taxon>Glomerales</taxon>
        <taxon>Glomeraceae</taxon>
        <taxon>Glomus</taxon>
    </lineage>
</organism>
<protein>
    <submittedName>
        <fullName evidence="1">Uncharacterized protein</fullName>
    </submittedName>
</protein>
<gene>
    <name evidence="1" type="ORF">C1645_814794</name>
</gene>
<dbReference type="EMBL" id="QKYT01000037">
    <property type="protein sequence ID" value="RIA96950.1"/>
    <property type="molecule type" value="Genomic_DNA"/>
</dbReference>
<keyword evidence="2" id="KW-1185">Reference proteome</keyword>
<accession>A0A397TFB2</accession>